<reference evidence="1 2" key="1">
    <citation type="submission" date="2019-01" db="EMBL/GenBank/DDBJ databases">
        <title>Coherence of Microcystis species and biogeography revealed through population genomics.</title>
        <authorList>
            <person name="Perez-Carrascal O.M."/>
            <person name="Terrat Y."/>
            <person name="Giani A."/>
            <person name="Fortin N."/>
            <person name="Tromas N."/>
            <person name="Shapiro B.J."/>
        </authorList>
    </citation>
    <scope>NUCLEOTIDE SEQUENCE [LARGE SCALE GENOMIC DNA]</scope>
    <source>
        <strain evidence="1">Mf_WU_F_19750830_S460</strain>
    </source>
</reference>
<dbReference type="EMBL" id="SFAN01000119">
    <property type="protein sequence ID" value="TRV20148.1"/>
    <property type="molecule type" value="Genomic_DNA"/>
</dbReference>
<evidence type="ECO:0000313" key="2">
    <source>
        <dbReference type="Proteomes" id="UP000320730"/>
    </source>
</evidence>
<accession>A0A552LIU4</accession>
<gene>
    <name evidence="1" type="ORF">EWV40_13845</name>
</gene>
<evidence type="ECO:0000313" key="1">
    <source>
        <dbReference type="EMBL" id="TRV20148.1"/>
    </source>
</evidence>
<proteinExistence type="predicted"/>
<sequence length="63" mass="7420">MSEDKYLSKINYTYLTPPLPLASCLLPFFTRKFILHDYLCRMFGDFNLGAIPHPPHHQDNCYN</sequence>
<name>A0A552LIU4_9CHRO</name>
<protein>
    <submittedName>
        <fullName evidence="1">Uncharacterized protein</fullName>
    </submittedName>
</protein>
<organism evidence="1 2">
    <name type="scientific">Microcystis flos-aquae Mf_WU_F_19750830_S460</name>
    <dbReference type="NCBI Taxonomy" id="2486237"/>
    <lineage>
        <taxon>Bacteria</taxon>
        <taxon>Bacillati</taxon>
        <taxon>Cyanobacteriota</taxon>
        <taxon>Cyanophyceae</taxon>
        <taxon>Oscillatoriophycideae</taxon>
        <taxon>Chroococcales</taxon>
        <taxon>Microcystaceae</taxon>
        <taxon>Microcystis</taxon>
    </lineage>
</organism>
<comment type="caution">
    <text evidence="1">The sequence shown here is derived from an EMBL/GenBank/DDBJ whole genome shotgun (WGS) entry which is preliminary data.</text>
</comment>
<dbReference type="Proteomes" id="UP000320730">
    <property type="component" value="Unassembled WGS sequence"/>
</dbReference>
<dbReference type="AlphaFoldDB" id="A0A552LIU4"/>